<gene>
    <name evidence="2" type="ORF">SAMN05444266_10389</name>
</gene>
<organism evidence="2 3">
    <name type="scientific">Chitinophaga jiangningensis</name>
    <dbReference type="NCBI Taxonomy" id="1419482"/>
    <lineage>
        <taxon>Bacteria</taxon>
        <taxon>Pseudomonadati</taxon>
        <taxon>Bacteroidota</taxon>
        <taxon>Chitinophagia</taxon>
        <taxon>Chitinophagales</taxon>
        <taxon>Chitinophagaceae</taxon>
        <taxon>Chitinophaga</taxon>
    </lineage>
</organism>
<dbReference type="Pfam" id="PF06439">
    <property type="entry name" value="3keto-disac_hyd"/>
    <property type="match status" value="1"/>
</dbReference>
<dbReference type="EMBL" id="FRBL01000003">
    <property type="protein sequence ID" value="SHL36634.1"/>
    <property type="molecule type" value="Genomic_DNA"/>
</dbReference>
<dbReference type="AlphaFoldDB" id="A0A1M7A1P5"/>
<dbReference type="STRING" id="1419482.SAMN05444266_10389"/>
<protein>
    <recommendedName>
        <fullName evidence="1">3-keto-alpha-glucoside-1,2-lyase/3-keto-2-hydroxy-glucal hydratase domain-containing protein</fullName>
    </recommendedName>
</protein>
<accession>A0A1M7A1P5</accession>
<name>A0A1M7A1P5_9BACT</name>
<dbReference type="Gene3D" id="2.60.120.560">
    <property type="entry name" value="Exo-inulinase, domain 1"/>
    <property type="match status" value="1"/>
</dbReference>
<reference evidence="2 3" key="1">
    <citation type="submission" date="2016-11" db="EMBL/GenBank/DDBJ databases">
        <authorList>
            <person name="Jaros S."/>
            <person name="Januszkiewicz K."/>
            <person name="Wedrychowicz H."/>
        </authorList>
    </citation>
    <scope>NUCLEOTIDE SEQUENCE [LARGE SCALE GENOMIC DNA]</scope>
    <source>
        <strain evidence="2 3">DSM 27406</strain>
    </source>
</reference>
<feature type="domain" description="3-keto-alpha-glucoside-1,2-lyase/3-keto-2-hydroxy-glucal hydratase" evidence="1">
    <location>
        <begin position="64"/>
        <end position="293"/>
    </location>
</feature>
<dbReference type="InterPro" id="IPR010496">
    <property type="entry name" value="AL/BT2_dom"/>
</dbReference>
<proteinExistence type="predicted"/>
<keyword evidence="3" id="KW-1185">Reference proteome</keyword>
<evidence type="ECO:0000313" key="3">
    <source>
        <dbReference type="Proteomes" id="UP000184420"/>
    </source>
</evidence>
<evidence type="ECO:0000259" key="1">
    <source>
        <dbReference type="Pfam" id="PF06439"/>
    </source>
</evidence>
<dbReference type="Proteomes" id="UP000184420">
    <property type="component" value="Unassembled WGS sequence"/>
</dbReference>
<dbReference type="GO" id="GO:0016787">
    <property type="term" value="F:hydrolase activity"/>
    <property type="evidence" value="ECO:0007669"/>
    <property type="project" value="InterPro"/>
</dbReference>
<sequence>MRFFFTQPPTNNFHFPSFYPILSTQPINVNKQINVMKHIRTYFLLLPLLYCMACQHATKTDSPQWVSLFNGKDLNDWIVKIHHHEVGDNFGNTFRVQDSIIQVRYDQYGDFNDQFGHLYYKQPFSHYHLKFEYRFVGKWYPSAPDYTLLNSGVMFHSQDPRTMPKEQDWPISVEMQLLAGLGDGNSRPTGNMCSPGTNVVYKGKLDPQHCIESSSKTYDGEQWVSGELIVLGDSLITHIINGDTVLQYSQPQIGGGVVNNYNPAVKIDGKLLSEGYIALQSEGQPVDFRNIQILDLSPRKK</sequence>
<evidence type="ECO:0000313" key="2">
    <source>
        <dbReference type="EMBL" id="SHL36634.1"/>
    </source>
</evidence>